<protein>
    <submittedName>
        <fullName evidence="2">Uncharacterized protein</fullName>
    </submittedName>
</protein>
<dbReference type="Proteomes" id="UP000799441">
    <property type="component" value="Unassembled WGS sequence"/>
</dbReference>
<feature type="region of interest" description="Disordered" evidence="1">
    <location>
        <begin position="494"/>
        <end position="515"/>
    </location>
</feature>
<accession>A0A9P4QE43</accession>
<comment type="caution">
    <text evidence="2">The sequence shown here is derived from an EMBL/GenBank/DDBJ whole genome shotgun (WGS) entry which is preliminary data.</text>
</comment>
<feature type="compositionally biased region" description="Polar residues" evidence="1">
    <location>
        <begin position="201"/>
        <end position="222"/>
    </location>
</feature>
<sequence length="576" mass="63655">MGLLERSKSIRRRDLSNTGDDGQNEVTRPSRKGSLLRRRSSAALKPKFEHSNPLQRPKTAERDNRSFHHYSEDVMPFTAGQYVFNFPTPSPRLSSFSVNDTPESNNLPGSPSPLDLSQCTTPIGVAIGSPSQMPSWSRSYTADHIRYIEAPTQPIGMSVSTGSHHVEASNHEAPLRRQRTWNRLGGLFRRKSSRRKPTMKGRSQQLQSPETSGSWQPSSQTFLEDAHTPPGNTDATKQQARHSRTPSQRHVARWQARAEADREIFHPTGEASLRRTPSMMMRDSPLLSPGSCASPTPSRDLSENRTIASPDTRATIGTPKLDIDIPSIELERYSIMFDKIFTPQQSLLERRMNRLEAKGYEQPASSTMSSSSRTLPQRSLSTMQAPSTPGNASLSPGWKTAGLPRLGIGLQRSNTAPGGVSPARANFVKSLPTVKDEPVSPVSATSAAQEEKSLPCTPVSFADDDSIVVSKLNGPKRWLSQREPSWEMLRKPAVSCPPVTTKPAHGPRIRENSHQTADERIVQVSIARQVSVSKARQKVQEASQNKQQVQSLRPRVVEVNKNGALRKSTVVVIEED</sequence>
<organism evidence="2 3">
    <name type="scientific">Polychaeton citri CBS 116435</name>
    <dbReference type="NCBI Taxonomy" id="1314669"/>
    <lineage>
        <taxon>Eukaryota</taxon>
        <taxon>Fungi</taxon>
        <taxon>Dikarya</taxon>
        <taxon>Ascomycota</taxon>
        <taxon>Pezizomycotina</taxon>
        <taxon>Dothideomycetes</taxon>
        <taxon>Dothideomycetidae</taxon>
        <taxon>Capnodiales</taxon>
        <taxon>Capnodiaceae</taxon>
        <taxon>Polychaeton</taxon>
    </lineage>
</organism>
<feature type="compositionally biased region" description="Polar residues" evidence="1">
    <location>
        <begin position="16"/>
        <end position="27"/>
    </location>
</feature>
<evidence type="ECO:0000313" key="3">
    <source>
        <dbReference type="Proteomes" id="UP000799441"/>
    </source>
</evidence>
<feature type="compositionally biased region" description="Basic residues" evidence="1">
    <location>
        <begin position="188"/>
        <end position="199"/>
    </location>
</feature>
<feature type="compositionally biased region" description="Basic residues" evidence="1">
    <location>
        <begin position="29"/>
        <end position="40"/>
    </location>
</feature>
<feature type="compositionally biased region" description="Polar residues" evidence="1">
    <location>
        <begin position="373"/>
        <end position="394"/>
    </location>
</feature>
<feature type="region of interest" description="Disordered" evidence="1">
    <location>
        <begin position="359"/>
        <end position="398"/>
    </location>
</feature>
<proteinExistence type="predicted"/>
<feature type="region of interest" description="Disordered" evidence="1">
    <location>
        <begin position="95"/>
        <end position="115"/>
    </location>
</feature>
<gene>
    <name evidence="2" type="ORF">K431DRAFT_302079</name>
</gene>
<dbReference type="OrthoDB" id="5404004at2759"/>
<evidence type="ECO:0000256" key="1">
    <source>
        <dbReference type="SAM" id="MobiDB-lite"/>
    </source>
</evidence>
<dbReference type="AlphaFoldDB" id="A0A9P4QE43"/>
<feature type="region of interest" description="Disordered" evidence="1">
    <location>
        <begin position="1"/>
        <end position="63"/>
    </location>
</feature>
<feature type="compositionally biased region" description="Basic and acidic residues" evidence="1">
    <location>
        <begin position="164"/>
        <end position="175"/>
    </location>
</feature>
<name>A0A9P4QE43_9PEZI</name>
<keyword evidence="3" id="KW-1185">Reference proteome</keyword>
<evidence type="ECO:0000313" key="2">
    <source>
        <dbReference type="EMBL" id="KAF2723154.1"/>
    </source>
</evidence>
<feature type="region of interest" description="Disordered" evidence="1">
    <location>
        <begin position="158"/>
        <end position="250"/>
    </location>
</feature>
<reference evidence="2" key="1">
    <citation type="journal article" date="2020" name="Stud. Mycol.">
        <title>101 Dothideomycetes genomes: a test case for predicting lifestyles and emergence of pathogens.</title>
        <authorList>
            <person name="Haridas S."/>
            <person name="Albert R."/>
            <person name="Binder M."/>
            <person name="Bloem J."/>
            <person name="Labutti K."/>
            <person name="Salamov A."/>
            <person name="Andreopoulos B."/>
            <person name="Baker S."/>
            <person name="Barry K."/>
            <person name="Bills G."/>
            <person name="Bluhm B."/>
            <person name="Cannon C."/>
            <person name="Castanera R."/>
            <person name="Culley D."/>
            <person name="Daum C."/>
            <person name="Ezra D."/>
            <person name="Gonzalez J."/>
            <person name="Henrissat B."/>
            <person name="Kuo A."/>
            <person name="Liang C."/>
            <person name="Lipzen A."/>
            <person name="Lutzoni F."/>
            <person name="Magnuson J."/>
            <person name="Mondo S."/>
            <person name="Nolan M."/>
            <person name="Ohm R."/>
            <person name="Pangilinan J."/>
            <person name="Park H.-J."/>
            <person name="Ramirez L."/>
            <person name="Alfaro M."/>
            <person name="Sun H."/>
            <person name="Tritt A."/>
            <person name="Yoshinaga Y."/>
            <person name="Zwiers L.-H."/>
            <person name="Turgeon B."/>
            <person name="Goodwin S."/>
            <person name="Spatafora J."/>
            <person name="Crous P."/>
            <person name="Grigoriev I."/>
        </authorList>
    </citation>
    <scope>NUCLEOTIDE SEQUENCE</scope>
    <source>
        <strain evidence="2">CBS 116435</strain>
    </source>
</reference>
<feature type="compositionally biased region" description="Basic and acidic residues" evidence="1">
    <location>
        <begin position="1"/>
        <end position="15"/>
    </location>
</feature>
<dbReference type="EMBL" id="MU003778">
    <property type="protein sequence ID" value="KAF2723154.1"/>
    <property type="molecule type" value="Genomic_DNA"/>
</dbReference>